<sequence>MMLSLMNKQAQEEESYDFFLYFVEEQDMTPPQVVDLPQNMTPPHSPAPIHEETSEESSSSGKSSSERPHKFRSVMDLYRSTETINDLFCLFVDSEPLIFSDVVKDKI</sequence>
<proteinExistence type="predicted"/>
<evidence type="ECO:0000313" key="3">
    <source>
        <dbReference type="Proteomes" id="UP001472677"/>
    </source>
</evidence>
<name>A0ABR2AQY9_9ROSI</name>
<dbReference type="Proteomes" id="UP001472677">
    <property type="component" value="Unassembled WGS sequence"/>
</dbReference>
<protein>
    <submittedName>
        <fullName evidence="2">Uncharacterized protein</fullName>
    </submittedName>
</protein>
<comment type="caution">
    <text evidence="2">The sequence shown here is derived from an EMBL/GenBank/DDBJ whole genome shotgun (WGS) entry which is preliminary data.</text>
</comment>
<gene>
    <name evidence="2" type="ORF">V6N12_072494</name>
</gene>
<accession>A0ABR2AQY9</accession>
<keyword evidence="3" id="KW-1185">Reference proteome</keyword>
<reference evidence="2 3" key="1">
    <citation type="journal article" date="2024" name="G3 (Bethesda)">
        <title>Genome assembly of Hibiscus sabdariffa L. provides insights into metabolisms of medicinal natural products.</title>
        <authorList>
            <person name="Kim T."/>
        </authorList>
    </citation>
    <scope>NUCLEOTIDE SEQUENCE [LARGE SCALE GENOMIC DNA]</scope>
    <source>
        <strain evidence="2">TK-2024</strain>
        <tissue evidence="2">Old leaves</tissue>
    </source>
</reference>
<evidence type="ECO:0000256" key="1">
    <source>
        <dbReference type="SAM" id="MobiDB-lite"/>
    </source>
</evidence>
<feature type="region of interest" description="Disordered" evidence="1">
    <location>
        <begin position="31"/>
        <end position="69"/>
    </location>
</feature>
<organism evidence="2 3">
    <name type="scientific">Hibiscus sabdariffa</name>
    <name type="common">roselle</name>
    <dbReference type="NCBI Taxonomy" id="183260"/>
    <lineage>
        <taxon>Eukaryota</taxon>
        <taxon>Viridiplantae</taxon>
        <taxon>Streptophyta</taxon>
        <taxon>Embryophyta</taxon>
        <taxon>Tracheophyta</taxon>
        <taxon>Spermatophyta</taxon>
        <taxon>Magnoliopsida</taxon>
        <taxon>eudicotyledons</taxon>
        <taxon>Gunneridae</taxon>
        <taxon>Pentapetalae</taxon>
        <taxon>rosids</taxon>
        <taxon>malvids</taxon>
        <taxon>Malvales</taxon>
        <taxon>Malvaceae</taxon>
        <taxon>Malvoideae</taxon>
        <taxon>Hibiscus</taxon>
    </lineage>
</organism>
<dbReference type="EMBL" id="JBBPBM010000389">
    <property type="protein sequence ID" value="KAK8496046.1"/>
    <property type="molecule type" value="Genomic_DNA"/>
</dbReference>
<evidence type="ECO:0000313" key="2">
    <source>
        <dbReference type="EMBL" id="KAK8496046.1"/>
    </source>
</evidence>